<sequence>MIGASGSGKSTIVERLLSRHPGLQRPGQSNEIAETVELLIPSPATLKHVGLTMLTALGYPLKRDRPSAYIWDQVRHFLKLRKTLFIHLDEAQDLYGATRAIRQDSAVNTPKTLMNQKDWPVGLILSGTPELARLINSDVQLMRRLYVVILPAVSWATHPKEITIIFQGYLAEARLEADGDLDLKDFLPRLIHAGMNQFGIILNLLLDGVEEALRAKDCTVTIRHYAEAYRRKVSCPPSLNPFLAADWRAIAPSRIHDLSPDGDDI</sequence>
<proteinExistence type="predicted"/>
<dbReference type="InterPro" id="IPR008868">
    <property type="entry name" value="TniB"/>
</dbReference>
<name>A0A8J7J6A2_9RHOB</name>
<protein>
    <submittedName>
        <fullName evidence="1">TniB family NTP-binding protein</fullName>
    </submittedName>
</protein>
<dbReference type="Proteomes" id="UP000640583">
    <property type="component" value="Unassembled WGS sequence"/>
</dbReference>
<dbReference type="AlphaFoldDB" id="A0A8J7J6A2"/>
<comment type="caution">
    <text evidence="1">The sequence shown here is derived from an EMBL/GenBank/DDBJ whole genome shotgun (WGS) entry which is preliminary data.</text>
</comment>
<organism evidence="1 2">
    <name type="scientific">Halocynthiibacter styelae</name>
    <dbReference type="NCBI Taxonomy" id="2761955"/>
    <lineage>
        <taxon>Bacteria</taxon>
        <taxon>Pseudomonadati</taxon>
        <taxon>Pseudomonadota</taxon>
        <taxon>Alphaproteobacteria</taxon>
        <taxon>Rhodobacterales</taxon>
        <taxon>Paracoccaceae</taxon>
        <taxon>Halocynthiibacter</taxon>
    </lineage>
</organism>
<accession>A0A8J7J6A2</accession>
<evidence type="ECO:0000313" key="1">
    <source>
        <dbReference type="EMBL" id="MBI1494370.1"/>
    </source>
</evidence>
<dbReference type="InterPro" id="IPR027417">
    <property type="entry name" value="P-loop_NTPase"/>
</dbReference>
<dbReference type="SUPFAM" id="SSF52540">
    <property type="entry name" value="P-loop containing nucleoside triphosphate hydrolases"/>
    <property type="match status" value="1"/>
</dbReference>
<dbReference type="Pfam" id="PF05621">
    <property type="entry name" value="TniB"/>
    <property type="match status" value="1"/>
</dbReference>
<reference evidence="1" key="1">
    <citation type="submission" date="2020-10" db="EMBL/GenBank/DDBJ databases">
        <title>Paenihalocynthiibacter styelae gen. nov., sp. nov., isolated from stalked sea squirt Styela clava.</title>
        <authorList>
            <person name="Kim Y.-O."/>
            <person name="Yoon J.-H."/>
        </authorList>
    </citation>
    <scope>NUCLEOTIDE SEQUENCE</scope>
    <source>
        <strain evidence="1">MYP1-1</strain>
    </source>
</reference>
<evidence type="ECO:0000313" key="2">
    <source>
        <dbReference type="Proteomes" id="UP000640583"/>
    </source>
</evidence>
<dbReference type="Gene3D" id="3.40.50.300">
    <property type="entry name" value="P-loop containing nucleotide triphosphate hydrolases"/>
    <property type="match status" value="1"/>
</dbReference>
<keyword evidence="2" id="KW-1185">Reference proteome</keyword>
<dbReference type="EMBL" id="JADCKQ010000008">
    <property type="protein sequence ID" value="MBI1494370.1"/>
    <property type="molecule type" value="Genomic_DNA"/>
</dbReference>
<gene>
    <name evidence="1" type="ORF">H1D41_12040</name>
</gene>